<dbReference type="OrthoDB" id="6400802at2"/>
<organism evidence="1 2">
    <name type="scientific">Stenotrophobium rhamnosiphilum</name>
    <dbReference type="NCBI Taxonomy" id="2029166"/>
    <lineage>
        <taxon>Bacteria</taxon>
        <taxon>Pseudomonadati</taxon>
        <taxon>Pseudomonadota</taxon>
        <taxon>Gammaproteobacteria</taxon>
        <taxon>Nevskiales</taxon>
        <taxon>Nevskiaceae</taxon>
        <taxon>Stenotrophobium</taxon>
    </lineage>
</organism>
<accession>A0A2T5MED9</accession>
<dbReference type="AlphaFoldDB" id="A0A2T5MED9"/>
<sequence>MDKLNEMLFSLQRFQILALYTSTAAERTVSDAYAYAWAESAYPLLHESASWHKPYEDSFAITAAQMKELYAYLSAVWESKKSVTFFQMEDHYGIKGSKRPGPVWSQPSLILACRYFYLYQKFDSAFWSAFLSGSQCPIEAETIARKFDAGDIHFE</sequence>
<name>A0A2T5MED9_9GAMM</name>
<evidence type="ECO:0000313" key="2">
    <source>
        <dbReference type="Proteomes" id="UP000244248"/>
    </source>
</evidence>
<keyword evidence="2" id="KW-1185">Reference proteome</keyword>
<dbReference type="EMBL" id="QANS01000004">
    <property type="protein sequence ID" value="PTU30927.1"/>
    <property type="molecule type" value="Genomic_DNA"/>
</dbReference>
<evidence type="ECO:0000313" key="1">
    <source>
        <dbReference type="EMBL" id="PTU30927.1"/>
    </source>
</evidence>
<protein>
    <submittedName>
        <fullName evidence="1">Uncharacterized protein</fullName>
    </submittedName>
</protein>
<dbReference type="RefSeq" id="WP_107940512.1">
    <property type="nucleotide sequence ID" value="NZ_QANS01000004.1"/>
</dbReference>
<dbReference type="Proteomes" id="UP000244248">
    <property type="component" value="Unassembled WGS sequence"/>
</dbReference>
<reference evidence="1 2" key="1">
    <citation type="submission" date="2018-04" db="EMBL/GenBank/DDBJ databases">
        <title>Novel species isolated from glacier.</title>
        <authorList>
            <person name="Liu Q."/>
            <person name="Xin Y.-H."/>
        </authorList>
    </citation>
    <scope>NUCLEOTIDE SEQUENCE [LARGE SCALE GENOMIC DNA]</scope>
    <source>
        <strain evidence="1 2">GT1R17</strain>
    </source>
</reference>
<gene>
    <name evidence="1" type="ORF">CJD38_11490</name>
</gene>
<comment type="caution">
    <text evidence="1">The sequence shown here is derived from an EMBL/GenBank/DDBJ whole genome shotgun (WGS) entry which is preliminary data.</text>
</comment>
<proteinExistence type="predicted"/>